<comment type="subunit">
    <text evidence="9">Homotetramer.</text>
</comment>
<dbReference type="InterPro" id="IPR018129">
    <property type="entry name" value="PEP_COase_Lys_AS"/>
</dbReference>
<name>A0ABM5PMM5_9CORY</name>
<dbReference type="RefSeq" id="WP_025387079.1">
    <property type="nucleotide sequence ID" value="NZ_CP004350.1"/>
</dbReference>
<comment type="function">
    <text evidence="1 9">Forms oxaloacetate, a four-carbon dicarboxylic acid source for the tricarboxylic acid cycle.</text>
</comment>
<evidence type="ECO:0000256" key="5">
    <source>
        <dbReference type="ARBA" id="ARBA00022842"/>
    </source>
</evidence>
<accession>A0ABM5PMM5</accession>
<comment type="similarity">
    <text evidence="2 9">Belongs to the PEPCase type 1 family.</text>
</comment>
<evidence type="ECO:0000256" key="10">
    <source>
        <dbReference type="PROSITE-ProRule" id="PRU10111"/>
    </source>
</evidence>
<gene>
    <name evidence="9" type="primary">ppc</name>
    <name evidence="11" type="ORF">CCASEI_02725</name>
</gene>
<dbReference type="SUPFAM" id="SSF51621">
    <property type="entry name" value="Phosphoenolpyruvate/pyruvate domain"/>
    <property type="match status" value="1"/>
</dbReference>
<comment type="cofactor">
    <cofactor evidence="9">
        <name>Mg(2+)</name>
        <dbReference type="ChEBI" id="CHEBI:18420"/>
    </cofactor>
</comment>
<organism evidence="11 12">
    <name type="scientific">Corynebacterium casei LMG S-19264</name>
    <dbReference type="NCBI Taxonomy" id="1285583"/>
    <lineage>
        <taxon>Bacteria</taxon>
        <taxon>Bacillati</taxon>
        <taxon>Actinomycetota</taxon>
        <taxon>Actinomycetes</taxon>
        <taxon>Mycobacteriales</taxon>
        <taxon>Corynebacteriaceae</taxon>
        <taxon>Corynebacterium</taxon>
    </lineage>
</organism>
<dbReference type="InterPro" id="IPR022805">
    <property type="entry name" value="PEP_COase_bac/pln-type"/>
</dbReference>
<reference evidence="12" key="1">
    <citation type="submission" date="2013-02" db="EMBL/GenBank/DDBJ databases">
        <title>The complete genome sequence of Corynebacterium casei LMG S-19264 (=DSM 44701).</title>
        <authorList>
            <person name="Ruckert C."/>
            <person name="Albersmeier A."/>
            <person name="Kalinowski J."/>
        </authorList>
    </citation>
    <scope>NUCLEOTIDE SEQUENCE [LARGE SCALE GENOMIC DNA]</scope>
    <source>
        <strain evidence="12">LMG S-19264</strain>
    </source>
</reference>
<dbReference type="EC" id="4.1.1.31" evidence="3 9"/>
<protein>
    <recommendedName>
        <fullName evidence="4 9">Phosphoenolpyruvate carboxylase</fullName>
        <shortName evidence="9">PEPC</shortName>
        <shortName evidence="9">PEPCase</shortName>
        <ecNumber evidence="3 9">4.1.1.31</ecNumber>
    </recommendedName>
</protein>
<keyword evidence="6 9" id="KW-0456">Lyase</keyword>
<proteinExistence type="inferred from homology"/>
<dbReference type="Gene3D" id="1.20.1440.90">
    <property type="entry name" value="Phosphoenolpyruvate/pyruvate domain"/>
    <property type="match status" value="1"/>
</dbReference>
<dbReference type="HAMAP" id="MF_00595">
    <property type="entry name" value="PEPcase_type1"/>
    <property type="match status" value="1"/>
</dbReference>
<evidence type="ECO:0000256" key="8">
    <source>
        <dbReference type="ARBA" id="ARBA00048995"/>
    </source>
</evidence>
<evidence type="ECO:0000313" key="12">
    <source>
        <dbReference type="Proteomes" id="UP000019226"/>
    </source>
</evidence>
<comment type="catalytic activity">
    <reaction evidence="8 9">
        <text>oxaloacetate + phosphate = phosphoenolpyruvate + hydrogencarbonate</text>
        <dbReference type="Rhea" id="RHEA:28370"/>
        <dbReference type="ChEBI" id="CHEBI:16452"/>
        <dbReference type="ChEBI" id="CHEBI:17544"/>
        <dbReference type="ChEBI" id="CHEBI:43474"/>
        <dbReference type="ChEBI" id="CHEBI:58702"/>
        <dbReference type="EC" id="4.1.1.31"/>
    </reaction>
</comment>
<dbReference type="PANTHER" id="PTHR30523:SF6">
    <property type="entry name" value="PHOSPHOENOLPYRUVATE CARBOXYLASE"/>
    <property type="match status" value="1"/>
</dbReference>
<evidence type="ECO:0000256" key="1">
    <source>
        <dbReference type="ARBA" id="ARBA00003670"/>
    </source>
</evidence>
<sequence>MSEQVRDDIRLLGRILGRVIAEQEGEDVYELVESTRRLAFGVARGEEDAEALLSTFRDVDENKINLVARSFSHFALMANIAEDLDDESALAAREDSGEHAPDASLEGVLAKLKAADGVSTSEVTRVLDAALVSPVFTAHPTETRRRTVFDVQKRIIKLLRERHGILAQPQTPRRITRLAEIEREAHLRMTILWQTALIRIARPQIEDEVNVGLRYFKRSLLEQVPAINRDTIAGLRDVFGGAVPNRQVVRTGSWIGGDHDGNPYVTGETLTYATRTAADTVLEYHVDQLGLLEKELSISDRYSESSAELQELAARGNNDVPSRVDEPYRRAIHGVLGRMTATRASIAGDSVKDAAQDEVNEFAPYSSPAEFKAELDIIDRSLRQFNDAIIADDRLLRIRSALDSFGFHLNALDLRQNSESFEAVLDELFAGAGVTASGAGYKGLNEQAKRELLAAELTSARPLTFPWSATYSEVTERELGIFRAAADAVDTLGVDVVPHCIVSMTGTVSDILEPMVLLKEVGLLSFDPARGRLVGSVDIAPLFETIDDLKAGAKILQELWDVPLYRDYLRGRGDTQEVVLGYSDSNKDGGYLSANWALYDAQLEIVEACNTHGIGLRFSHGRGGAVGRGGGPTYDAILAQPEGAVRGSVRITEQGEVISARYGTATTARRHLEAFVAGTLEASLLNTEKLKEPERAYSIMREISGLAGEKYASLVRHDEGFIDYFTQSTPLHEIGDLNMGSRPTARKQTESIADLRAIPWVLSWSQSRVNLPGWFGVGTGITRWAGDDDARWDDLRTLYHAWPFFRSVLDNMAQVMGKASMDLAKIYSTLVDDIETSQRVYNTIAEEYALTREVFHRITDHDSLMAGNERLERSVQRRYPNLLPLNAIQIELLRRYRAGDDSFLVSKTIQVTMNGLATGLRTSG</sequence>
<evidence type="ECO:0000256" key="7">
    <source>
        <dbReference type="ARBA" id="ARBA00023300"/>
    </source>
</evidence>
<evidence type="ECO:0000256" key="9">
    <source>
        <dbReference type="HAMAP-Rule" id="MF_00595"/>
    </source>
</evidence>
<dbReference type="NCBIfam" id="NF000584">
    <property type="entry name" value="PRK00009.1"/>
    <property type="match status" value="1"/>
</dbReference>
<evidence type="ECO:0000256" key="3">
    <source>
        <dbReference type="ARBA" id="ARBA00012305"/>
    </source>
</evidence>
<dbReference type="Pfam" id="PF00311">
    <property type="entry name" value="PEPcase"/>
    <property type="match status" value="1"/>
</dbReference>
<feature type="active site" evidence="9 10">
    <location>
        <position position="139"/>
    </location>
</feature>
<evidence type="ECO:0000256" key="4">
    <source>
        <dbReference type="ARBA" id="ARBA00022419"/>
    </source>
</evidence>
<dbReference type="PROSITE" id="PS00781">
    <property type="entry name" value="PEPCASE_1"/>
    <property type="match status" value="1"/>
</dbReference>
<dbReference type="Proteomes" id="UP000019226">
    <property type="component" value="Chromosome"/>
</dbReference>
<keyword evidence="5 9" id="KW-0460">Magnesium</keyword>
<dbReference type="InterPro" id="IPR021135">
    <property type="entry name" value="PEP_COase"/>
</dbReference>
<dbReference type="GeneID" id="82876738"/>
<dbReference type="PANTHER" id="PTHR30523">
    <property type="entry name" value="PHOSPHOENOLPYRUVATE CARBOXYLASE"/>
    <property type="match status" value="1"/>
</dbReference>
<evidence type="ECO:0000256" key="6">
    <source>
        <dbReference type="ARBA" id="ARBA00023239"/>
    </source>
</evidence>
<evidence type="ECO:0000313" key="11">
    <source>
        <dbReference type="EMBL" id="AHI19128.1"/>
    </source>
</evidence>
<feature type="active site" evidence="9">
    <location>
        <position position="587"/>
    </location>
</feature>
<keyword evidence="7 9" id="KW-0120">Carbon dioxide fixation</keyword>
<evidence type="ECO:0000256" key="2">
    <source>
        <dbReference type="ARBA" id="ARBA00008346"/>
    </source>
</evidence>
<dbReference type="GO" id="GO:0008964">
    <property type="term" value="F:phosphoenolpyruvate carboxylase activity"/>
    <property type="evidence" value="ECO:0007669"/>
    <property type="project" value="UniProtKB-EC"/>
</dbReference>
<keyword evidence="12" id="KW-1185">Reference proteome</keyword>
<dbReference type="PRINTS" id="PR00150">
    <property type="entry name" value="PEPCARBXLASE"/>
</dbReference>
<dbReference type="EMBL" id="CP004350">
    <property type="protein sequence ID" value="AHI19128.1"/>
    <property type="molecule type" value="Genomic_DNA"/>
</dbReference>
<dbReference type="InterPro" id="IPR015813">
    <property type="entry name" value="Pyrv/PenolPyrv_kinase-like_dom"/>
</dbReference>